<comment type="caution">
    <text evidence="1">The sequence shown here is derived from an EMBL/GenBank/DDBJ whole genome shotgun (WGS) entry which is preliminary data.</text>
</comment>
<name>A0A5A7UF24_CUCMM</name>
<protein>
    <submittedName>
        <fullName evidence="1">Uncharacterized protein</fullName>
    </submittedName>
</protein>
<evidence type="ECO:0000313" key="4">
    <source>
        <dbReference type="Proteomes" id="UP000321947"/>
    </source>
</evidence>
<evidence type="ECO:0000313" key="1">
    <source>
        <dbReference type="EMBL" id="KAA0052325.1"/>
    </source>
</evidence>
<dbReference type="Proteomes" id="UP000321947">
    <property type="component" value="Unassembled WGS sequence"/>
</dbReference>
<reference evidence="3 4" key="1">
    <citation type="submission" date="2019-08" db="EMBL/GenBank/DDBJ databases">
        <title>Draft genome sequences of two oriental melons (Cucumis melo L. var makuwa).</title>
        <authorList>
            <person name="Kwon S.-Y."/>
        </authorList>
    </citation>
    <scope>NUCLEOTIDE SEQUENCE [LARGE SCALE GENOMIC DNA]</scope>
    <source>
        <strain evidence="4">cv. Chang Bougi</strain>
        <strain evidence="3">cv. SW 3</strain>
        <tissue evidence="1">Leaf</tissue>
    </source>
</reference>
<dbReference type="EMBL" id="SSTE01010863">
    <property type="protein sequence ID" value="KAA0052325.1"/>
    <property type="molecule type" value="Genomic_DNA"/>
</dbReference>
<proteinExistence type="predicted"/>
<organism evidence="1 3">
    <name type="scientific">Cucumis melo var. makuwa</name>
    <name type="common">Oriental melon</name>
    <dbReference type="NCBI Taxonomy" id="1194695"/>
    <lineage>
        <taxon>Eukaryota</taxon>
        <taxon>Viridiplantae</taxon>
        <taxon>Streptophyta</taxon>
        <taxon>Embryophyta</taxon>
        <taxon>Tracheophyta</taxon>
        <taxon>Spermatophyta</taxon>
        <taxon>Magnoliopsida</taxon>
        <taxon>eudicotyledons</taxon>
        <taxon>Gunneridae</taxon>
        <taxon>Pentapetalae</taxon>
        <taxon>rosids</taxon>
        <taxon>fabids</taxon>
        <taxon>Cucurbitales</taxon>
        <taxon>Cucurbitaceae</taxon>
        <taxon>Benincaseae</taxon>
        <taxon>Cucumis</taxon>
    </lineage>
</organism>
<sequence length="79" mass="8839">MNGGDIVPRVCLRLSDFSRLTCSPVRTSVAQSTVPYLKSCDYGTLHTKADTELGQHEAFLDVPKEMKMDYCTVILRDDV</sequence>
<evidence type="ECO:0000313" key="3">
    <source>
        <dbReference type="Proteomes" id="UP000321393"/>
    </source>
</evidence>
<dbReference type="AlphaFoldDB" id="A0A5A7UF24"/>
<evidence type="ECO:0000313" key="2">
    <source>
        <dbReference type="EMBL" id="TYK01885.1"/>
    </source>
</evidence>
<accession>A0A5A7UF24</accession>
<dbReference type="Proteomes" id="UP000321393">
    <property type="component" value="Unassembled WGS sequence"/>
</dbReference>
<gene>
    <name evidence="2" type="ORF">E5676_scaffold113G001480</name>
    <name evidence="1" type="ORF">E6C27_scaffold207G001620</name>
</gene>
<dbReference type="EMBL" id="SSTD01015999">
    <property type="protein sequence ID" value="TYK01885.1"/>
    <property type="molecule type" value="Genomic_DNA"/>
</dbReference>